<evidence type="ECO:0000313" key="2">
    <source>
        <dbReference type="Proteomes" id="UP001234178"/>
    </source>
</evidence>
<dbReference type="Proteomes" id="UP001234178">
    <property type="component" value="Unassembled WGS sequence"/>
</dbReference>
<gene>
    <name evidence="1" type="ORF">OUZ56_000669</name>
</gene>
<proteinExistence type="predicted"/>
<evidence type="ECO:0000313" key="1">
    <source>
        <dbReference type="EMBL" id="KAK4018623.1"/>
    </source>
</evidence>
<accession>A0ABR0A0F7</accession>
<name>A0ABR0A0F7_9CRUS</name>
<keyword evidence="2" id="KW-1185">Reference proteome</keyword>
<dbReference type="EMBL" id="JAOYFB010000036">
    <property type="protein sequence ID" value="KAK4018623.1"/>
    <property type="molecule type" value="Genomic_DNA"/>
</dbReference>
<protein>
    <submittedName>
        <fullName evidence="1">Uncharacterized protein</fullName>
    </submittedName>
</protein>
<sequence length="98" mass="11292">MILNGGHFSLRCRFLCESVAIPAHFEEYLVTAARALAKKKCPSPLPNCNRCVYMETSSRDIELTQPNVPQYSCWSQRENRLSYRSRLADRSVSQFSIF</sequence>
<comment type="caution">
    <text evidence="1">The sequence shown here is derived from an EMBL/GenBank/DDBJ whole genome shotgun (WGS) entry which is preliminary data.</text>
</comment>
<reference evidence="1 2" key="1">
    <citation type="journal article" date="2023" name="Nucleic Acids Res.">
        <title>The hologenome of Daphnia magna reveals possible DNA methylation and microbiome-mediated evolution of the host genome.</title>
        <authorList>
            <person name="Chaturvedi A."/>
            <person name="Li X."/>
            <person name="Dhandapani V."/>
            <person name="Marshall H."/>
            <person name="Kissane S."/>
            <person name="Cuenca-Cambronero M."/>
            <person name="Asole G."/>
            <person name="Calvet F."/>
            <person name="Ruiz-Romero M."/>
            <person name="Marangio P."/>
            <person name="Guigo R."/>
            <person name="Rago D."/>
            <person name="Mirbahai L."/>
            <person name="Eastwood N."/>
            <person name="Colbourne J.K."/>
            <person name="Zhou J."/>
            <person name="Mallon E."/>
            <person name="Orsini L."/>
        </authorList>
    </citation>
    <scope>NUCLEOTIDE SEQUENCE [LARGE SCALE GENOMIC DNA]</scope>
    <source>
        <strain evidence="1">LRV0_1</strain>
    </source>
</reference>
<organism evidence="1 2">
    <name type="scientific">Daphnia magna</name>
    <dbReference type="NCBI Taxonomy" id="35525"/>
    <lineage>
        <taxon>Eukaryota</taxon>
        <taxon>Metazoa</taxon>
        <taxon>Ecdysozoa</taxon>
        <taxon>Arthropoda</taxon>
        <taxon>Crustacea</taxon>
        <taxon>Branchiopoda</taxon>
        <taxon>Diplostraca</taxon>
        <taxon>Cladocera</taxon>
        <taxon>Anomopoda</taxon>
        <taxon>Daphniidae</taxon>
        <taxon>Daphnia</taxon>
    </lineage>
</organism>